<evidence type="ECO:0000256" key="2">
    <source>
        <dbReference type="ARBA" id="ARBA00022448"/>
    </source>
</evidence>
<feature type="region of interest" description="Disordered" evidence="13">
    <location>
        <begin position="156"/>
        <end position="195"/>
    </location>
</feature>
<organism evidence="16 17">
    <name type="scientific">Pholiota conissans</name>
    <dbReference type="NCBI Taxonomy" id="109636"/>
    <lineage>
        <taxon>Eukaryota</taxon>
        <taxon>Fungi</taxon>
        <taxon>Dikarya</taxon>
        <taxon>Basidiomycota</taxon>
        <taxon>Agaricomycotina</taxon>
        <taxon>Agaricomycetes</taxon>
        <taxon>Agaricomycetidae</taxon>
        <taxon>Agaricales</taxon>
        <taxon>Agaricineae</taxon>
        <taxon>Strophariaceae</taxon>
        <taxon>Pholiota</taxon>
    </lineage>
</organism>
<dbReference type="InterPro" id="IPR005821">
    <property type="entry name" value="Ion_trans_dom"/>
</dbReference>
<evidence type="ECO:0000256" key="1">
    <source>
        <dbReference type="ARBA" id="ARBA00004141"/>
    </source>
</evidence>
<evidence type="ECO:0000313" key="16">
    <source>
        <dbReference type="EMBL" id="KAF9479607.1"/>
    </source>
</evidence>
<accession>A0A9P5Z1B4</accession>
<feature type="transmembrane region" description="Helical" evidence="14">
    <location>
        <begin position="1298"/>
        <end position="1321"/>
    </location>
</feature>
<dbReference type="GO" id="GO:0008331">
    <property type="term" value="F:high voltage-gated calcium channel activity"/>
    <property type="evidence" value="ECO:0007669"/>
    <property type="project" value="TreeGrafter"/>
</dbReference>
<reference evidence="16" key="1">
    <citation type="submission" date="2020-11" db="EMBL/GenBank/DDBJ databases">
        <authorList>
            <consortium name="DOE Joint Genome Institute"/>
            <person name="Ahrendt S."/>
            <person name="Riley R."/>
            <person name="Andreopoulos W."/>
            <person name="Labutti K."/>
            <person name="Pangilinan J."/>
            <person name="Ruiz-Duenas F.J."/>
            <person name="Barrasa J.M."/>
            <person name="Sanchez-Garcia M."/>
            <person name="Camarero S."/>
            <person name="Miyauchi S."/>
            <person name="Serrano A."/>
            <person name="Linde D."/>
            <person name="Babiker R."/>
            <person name="Drula E."/>
            <person name="Ayuso-Fernandez I."/>
            <person name="Pacheco R."/>
            <person name="Padilla G."/>
            <person name="Ferreira P."/>
            <person name="Barriuso J."/>
            <person name="Kellner H."/>
            <person name="Castanera R."/>
            <person name="Alfaro M."/>
            <person name="Ramirez L."/>
            <person name="Pisabarro A.G."/>
            <person name="Kuo A."/>
            <person name="Tritt A."/>
            <person name="Lipzen A."/>
            <person name="He G."/>
            <person name="Yan M."/>
            <person name="Ng V."/>
            <person name="Cullen D."/>
            <person name="Martin F."/>
            <person name="Rosso M.-N."/>
            <person name="Henrissat B."/>
            <person name="Hibbett D."/>
            <person name="Martinez A.T."/>
            <person name="Grigoriev I.V."/>
        </authorList>
    </citation>
    <scope>NUCLEOTIDE SEQUENCE</scope>
    <source>
        <strain evidence="16">CIRM-BRFM 674</strain>
    </source>
</reference>
<keyword evidence="9" id="KW-0406">Ion transport</keyword>
<feature type="transmembrane region" description="Helical" evidence="14">
    <location>
        <begin position="882"/>
        <end position="900"/>
    </location>
</feature>
<feature type="transmembrane region" description="Helical" evidence="14">
    <location>
        <begin position="1409"/>
        <end position="1431"/>
    </location>
</feature>
<feature type="transmembrane region" description="Helical" evidence="14">
    <location>
        <begin position="1383"/>
        <end position="1402"/>
    </location>
</feature>
<feature type="compositionally biased region" description="Basic and acidic residues" evidence="13">
    <location>
        <begin position="14"/>
        <end position="26"/>
    </location>
</feature>
<evidence type="ECO:0000256" key="5">
    <source>
        <dbReference type="ARBA" id="ARBA00022692"/>
    </source>
</evidence>
<feature type="transmembrane region" description="Helical" evidence="14">
    <location>
        <begin position="1357"/>
        <end position="1377"/>
    </location>
</feature>
<evidence type="ECO:0000256" key="3">
    <source>
        <dbReference type="ARBA" id="ARBA00022568"/>
    </source>
</evidence>
<feature type="transmembrane region" description="Helical" evidence="14">
    <location>
        <begin position="1057"/>
        <end position="1075"/>
    </location>
</feature>
<dbReference type="InterPro" id="IPR050599">
    <property type="entry name" value="VDCC_alpha-1_subunit"/>
</dbReference>
<keyword evidence="12" id="KW-0407">Ion channel</keyword>
<proteinExistence type="predicted"/>
<feature type="compositionally biased region" description="Polar residues" evidence="13">
    <location>
        <begin position="520"/>
        <end position="559"/>
    </location>
</feature>
<keyword evidence="4" id="KW-0107">Calcium channel</keyword>
<feature type="transmembrane region" description="Helical" evidence="14">
    <location>
        <begin position="1327"/>
        <end position="1345"/>
    </location>
</feature>
<dbReference type="Pfam" id="PF00520">
    <property type="entry name" value="Ion_trans"/>
    <property type="match status" value="1"/>
</dbReference>
<feature type="region of interest" description="Disordered" evidence="13">
    <location>
        <begin position="92"/>
        <end position="113"/>
    </location>
</feature>
<dbReference type="SUPFAM" id="SSF81324">
    <property type="entry name" value="Voltage-gated potassium channels"/>
    <property type="match status" value="1"/>
</dbReference>
<feature type="transmembrane region" description="Helical" evidence="14">
    <location>
        <begin position="1180"/>
        <end position="1205"/>
    </location>
</feature>
<name>A0A9P5Z1B4_9AGAR</name>
<dbReference type="OrthoDB" id="2662290at2759"/>
<evidence type="ECO:0000256" key="13">
    <source>
        <dbReference type="SAM" id="MobiDB-lite"/>
    </source>
</evidence>
<evidence type="ECO:0000256" key="12">
    <source>
        <dbReference type="ARBA" id="ARBA00023303"/>
    </source>
</evidence>
<feature type="compositionally biased region" description="Basic residues" evidence="13">
    <location>
        <begin position="1"/>
        <end position="13"/>
    </location>
</feature>
<dbReference type="InterPro" id="IPR027359">
    <property type="entry name" value="Volt_channel_dom_sf"/>
</dbReference>
<feature type="region of interest" description="Disordered" evidence="13">
    <location>
        <begin position="1"/>
        <end position="77"/>
    </location>
</feature>
<evidence type="ECO:0000313" key="17">
    <source>
        <dbReference type="Proteomes" id="UP000807469"/>
    </source>
</evidence>
<feature type="domain" description="Ion transport" evidence="15">
    <location>
        <begin position="1054"/>
        <end position="1233"/>
    </location>
</feature>
<dbReference type="PANTHER" id="PTHR45628:SF7">
    <property type="entry name" value="VOLTAGE-DEPENDENT CALCIUM CHANNEL TYPE A SUBUNIT ALPHA-1"/>
    <property type="match status" value="1"/>
</dbReference>
<keyword evidence="3" id="KW-0109">Calcium transport</keyword>
<evidence type="ECO:0000256" key="6">
    <source>
        <dbReference type="ARBA" id="ARBA00022837"/>
    </source>
</evidence>
<keyword evidence="2" id="KW-0813">Transport</keyword>
<dbReference type="Gene3D" id="1.20.120.350">
    <property type="entry name" value="Voltage-gated potassium channels. Chain C"/>
    <property type="match status" value="1"/>
</dbReference>
<feature type="region of interest" description="Disordered" evidence="13">
    <location>
        <begin position="520"/>
        <end position="583"/>
    </location>
</feature>
<dbReference type="Proteomes" id="UP000807469">
    <property type="component" value="Unassembled WGS sequence"/>
</dbReference>
<keyword evidence="8 14" id="KW-1133">Transmembrane helix</keyword>
<dbReference type="GO" id="GO:0005891">
    <property type="term" value="C:voltage-gated calcium channel complex"/>
    <property type="evidence" value="ECO:0007669"/>
    <property type="project" value="TreeGrafter"/>
</dbReference>
<dbReference type="PANTHER" id="PTHR45628">
    <property type="entry name" value="VOLTAGE-DEPENDENT CALCIUM CHANNEL TYPE A SUBUNIT ALPHA-1"/>
    <property type="match status" value="1"/>
</dbReference>
<evidence type="ECO:0000256" key="4">
    <source>
        <dbReference type="ARBA" id="ARBA00022673"/>
    </source>
</evidence>
<gene>
    <name evidence="16" type="ORF">BDN70DRAFT_834144</name>
</gene>
<evidence type="ECO:0000256" key="11">
    <source>
        <dbReference type="ARBA" id="ARBA00023180"/>
    </source>
</evidence>
<feature type="transmembrane region" description="Helical" evidence="14">
    <location>
        <begin position="1095"/>
        <end position="1115"/>
    </location>
</feature>
<keyword evidence="11" id="KW-0325">Glycoprotein</keyword>
<feature type="transmembrane region" description="Helical" evidence="14">
    <location>
        <begin position="761"/>
        <end position="780"/>
    </location>
</feature>
<feature type="transmembrane region" description="Helical" evidence="14">
    <location>
        <begin position="920"/>
        <end position="941"/>
    </location>
</feature>
<comment type="subcellular location">
    <subcellularLocation>
        <location evidence="1">Membrane</location>
        <topology evidence="1">Multi-pass membrane protein</topology>
    </subcellularLocation>
</comment>
<evidence type="ECO:0000256" key="10">
    <source>
        <dbReference type="ARBA" id="ARBA00023136"/>
    </source>
</evidence>
<evidence type="ECO:0000256" key="7">
    <source>
        <dbReference type="ARBA" id="ARBA00022882"/>
    </source>
</evidence>
<dbReference type="GO" id="GO:0098703">
    <property type="term" value="P:calcium ion import across plasma membrane"/>
    <property type="evidence" value="ECO:0007669"/>
    <property type="project" value="TreeGrafter"/>
</dbReference>
<keyword evidence="5 14" id="KW-0812">Transmembrane</keyword>
<keyword evidence="10 14" id="KW-0472">Membrane</keyword>
<keyword evidence="6" id="KW-0106">Calcium</keyword>
<evidence type="ECO:0000259" key="15">
    <source>
        <dbReference type="Pfam" id="PF00520"/>
    </source>
</evidence>
<keyword evidence="7" id="KW-0851">Voltage-gated channel</keyword>
<evidence type="ECO:0000256" key="14">
    <source>
        <dbReference type="SAM" id="Phobius"/>
    </source>
</evidence>
<evidence type="ECO:0000256" key="9">
    <source>
        <dbReference type="ARBA" id="ARBA00023065"/>
    </source>
</evidence>
<evidence type="ECO:0000256" key="8">
    <source>
        <dbReference type="ARBA" id="ARBA00022989"/>
    </source>
</evidence>
<protein>
    <recommendedName>
        <fullName evidence="15">Ion transport domain-containing protein</fullName>
    </recommendedName>
</protein>
<sequence length="1816" mass="204637">MSRKKKGNAKGHGNKSDENEDAHRELPVGGIPHRQNIENNDRLAYSSSDSGSSNAPEGTGRNGRGKAKADPRLSPIPDNLYHELAIYRPQRQEDNSSMQRDPLQHPSGSELVRNPQQIFREGPSGGFFEGSSNIEVKGGSFNQAYGHHTNVTIHVSQPRDDEHGPSQHSYPPPMALPSATSRNIPPPPPQEVHRSQYPNAVADNEPGLGSYHTTTIIYSPDNSNKIYERHLGLKQRGFPLWIPEPNRRLPMEYRRKGVHVGDVGIITPSGAFSFLFNVCLPPNHPINPTTLPEGFTPIYFSNESLDIREYSEFKPESYLASTAIEKTNNDPPFRGLSFMTSAAEGAVLTLPDGAVALDLENIPQIRAYAAAHIENWYRYINGPRGREAKNGEVRLVIGCDKATSWGMAAVANLSQHKTHYLKYRSVVNTGGSEAQPAPIPLYKWDYTGLAEARVGPDLDEIADLKRDDDSNVVVDGKYWNQCLFMRTLNLTLSEEVFGAINREVEAALVVQMQQFQTKAGPSAATSSHRTVGSQTESTASGQSNSHQDTQSGQASNSLDFASEKSSVESVTTSRSPTAPKSHPADVLNKLLLQKVPNCRVVVTQDEDWCSVLNEDDEIMPTPSEIAERVLATHHIREEDGVVFLEPKNERKSALRRHQTVGHSLQGSVEFERRMAGVTSSALRNSELAWRPPSRTGIQASPNTASASINAAIRLEVLSGSQHITSPLEESLRETGPSLYAPRHNHPDRPVPVQRSTKYRGIIAFLAGISLLVQVMQLAVISPRQMAVWNLEFAITILFDVELGLTIIEHLSNWQSLLHLAEMQVDIISALVSTIIQFPVIRHSRFYSLLSFAELLRMYRVPIGIRPVRQFLISIAGHQYTKLNLSLFAVVGNGAGAVFILRNVFENGSFGPKLHMSHAELFVVASWGLYLTVANIFIFKVFRAIYFGEMSAVDELCVPSHPRLERRKVWCSTYMDRICEQLSSAIGPEAIPMYDFMQFERHGNELGTRYICGSTSRMRIFKPFHAVAVICRRLVKPMNSHRRFGASPSPVLQPLFKAYILLAIYSNILVSFIATPAYRSQFTEPVLKTWFGRMDFAYVIILLAEFLVKVIADGLYAKPNGYIPRGWNWLDLIILSGTEYNFIDSLVSVNSSGMFTRSLRALSVLRLVTTSDTVRKTLSTFVASSAGHISHVIILAILYTLPYIVWNIKVYASAERIENEVDFAMFSLMPCVLMPMALLICVMEHVSIGYFGTLNNKRRRAWKELNVYLTRQTYDQYRAPPKPTNLLGRFFYDRLENHVWFRVVQASLGASLLFELLILALYSNPSSVISIIYLLVTVIPLTDFLGRYYCIIYGPKYFIFNAVIAIGNFASGLEALHLHKDRNIFVLALQSILALGLLFKLLNPLRGFTMFVNVVISLSFEIIGLLGLWLVFLTLNVISALEIFGIPQMYAKEPLNTDVSHILSMFTLWGSGNEWIQYADSCFQAQTVPSFPTRACHSRAWAYTLFASWIFINTYICVQAYNCKFAEKFSHFSQFFGAVPTSISSRDMEDFRALWSRFRDPRTGALARQDFPAFFSQLTGAFEIRCYPAHYSMAELFRPDGHSRTAQMTEEIVRLNNRLLEINNTEIKERKRIYARIYHEAKYKTQLHHSMNFSQMLLLITYHKLAGNNPEYLSAQEMVERRAIDKEVQDLIRLDRVQSLLKMLIWRRRFLVFRQNRMDSMNSKRKNTLLSLLPAPEDTKTSSMSWIYLDPPMNKTRQKDLDLVDIFFPPKGVPTDDLKGIALSKLRTPAHAPRKPNIESQNPPYEIISMNIGASES</sequence>
<feature type="transmembrane region" description="Helical" evidence="14">
    <location>
        <begin position="1225"/>
        <end position="1250"/>
    </location>
</feature>
<dbReference type="EMBL" id="MU155209">
    <property type="protein sequence ID" value="KAF9479607.1"/>
    <property type="molecule type" value="Genomic_DNA"/>
</dbReference>
<keyword evidence="17" id="KW-1185">Reference proteome</keyword>
<comment type="caution">
    <text evidence="16">The sequence shown here is derived from an EMBL/GenBank/DDBJ whole genome shotgun (WGS) entry which is preliminary data.</text>
</comment>